<evidence type="ECO:0000313" key="1">
    <source>
        <dbReference type="EMBL" id="MBW0509126.1"/>
    </source>
</evidence>
<keyword evidence="2" id="KW-1185">Reference proteome</keyword>
<dbReference type="AlphaFoldDB" id="A0A9Q3HKS8"/>
<protein>
    <submittedName>
        <fullName evidence="1">Uncharacterized protein</fullName>
    </submittedName>
</protein>
<organism evidence="1 2">
    <name type="scientific">Austropuccinia psidii MF-1</name>
    <dbReference type="NCBI Taxonomy" id="1389203"/>
    <lineage>
        <taxon>Eukaryota</taxon>
        <taxon>Fungi</taxon>
        <taxon>Dikarya</taxon>
        <taxon>Basidiomycota</taxon>
        <taxon>Pucciniomycotina</taxon>
        <taxon>Pucciniomycetes</taxon>
        <taxon>Pucciniales</taxon>
        <taxon>Sphaerophragmiaceae</taxon>
        <taxon>Austropuccinia</taxon>
    </lineage>
</organism>
<gene>
    <name evidence="1" type="ORF">O181_048841</name>
</gene>
<proteinExistence type="predicted"/>
<evidence type="ECO:0000313" key="2">
    <source>
        <dbReference type="Proteomes" id="UP000765509"/>
    </source>
</evidence>
<dbReference type="Proteomes" id="UP000765509">
    <property type="component" value="Unassembled WGS sequence"/>
</dbReference>
<dbReference type="EMBL" id="AVOT02020758">
    <property type="protein sequence ID" value="MBW0509126.1"/>
    <property type="molecule type" value="Genomic_DNA"/>
</dbReference>
<sequence length="93" mass="10173">MSQPGIITPLNGCCGNSSWSPGYGQLAIKDVYGQLYPFGALWPIGGNTPPPAKYGPRPYPAFIGQFSTLPIPKPLSFFWAWGPFQSSRDLWPL</sequence>
<accession>A0A9Q3HKS8</accession>
<reference evidence="1" key="1">
    <citation type="submission" date="2021-03" db="EMBL/GenBank/DDBJ databases">
        <title>Draft genome sequence of rust myrtle Austropuccinia psidii MF-1, a brazilian biotype.</title>
        <authorList>
            <person name="Quecine M.C."/>
            <person name="Pachon D.M.R."/>
            <person name="Bonatelli M.L."/>
            <person name="Correr F.H."/>
            <person name="Franceschini L.M."/>
            <person name="Leite T.F."/>
            <person name="Margarido G.R.A."/>
            <person name="Almeida C.A."/>
            <person name="Ferrarezi J.A."/>
            <person name="Labate C.A."/>
        </authorList>
    </citation>
    <scope>NUCLEOTIDE SEQUENCE</scope>
    <source>
        <strain evidence="1">MF-1</strain>
    </source>
</reference>
<name>A0A9Q3HKS8_9BASI</name>
<comment type="caution">
    <text evidence="1">The sequence shown here is derived from an EMBL/GenBank/DDBJ whole genome shotgun (WGS) entry which is preliminary data.</text>
</comment>